<feature type="region of interest" description="Disordered" evidence="1">
    <location>
        <begin position="1"/>
        <end position="23"/>
    </location>
</feature>
<evidence type="ECO:0000256" key="1">
    <source>
        <dbReference type="SAM" id="MobiDB-lite"/>
    </source>
</evidence>
<gene>
    <name evidence="2" type="ORF">UFOPK3444_00439</name>
</gene>
<organism evidence="2">
    <name type="scientific">freshwater metagenome</name>
    <dbReference type="NCBI Taxonomy" id="449393"/>
    <lineage>
        <taxon>unclassified sequences</taxon>
        <taxon>metagenomes</taxon>
        <taxon>ecological metagenomes</taxon>
    </lineage>
</organism>
<sequence length="88" mass="9851">MVATNTWRTHVGGPLPKIPKGHPQDQIEAFEMALIERLAADATPQNASEVAERTWDLVHDRPEDDPIKARVMELHTELIKLGPPIIEP</sequence>
<protein>
    <submittedName>
        <fullName evidence="2">Unannotated protein</fullName>
    </submittedName>
</protein>
<accession>A0A6J7D9B5</accession>
<evidence type="ECO:0000313" key="2">
    <source>
        <dbReference type="EMBL" id="CAB4865748.1"/>
    </source>
</evidence>
<name>A0A6J7D9B5_9ZZZZ</name>
<dbReference type="EMBL" id="CAFBLU010000005">
    <property type="protein sequence ID" value="CAB4865748.1"/>
    <property type="molecule type" value="Genomic_DNA"/>
</dbReference>
<proteinExistence type="predicted"/>
<reference evidence="2" key="1">
    <citation type="submission" date="2020-05" db="EMBL/GenBank/DDBJ databases">
        <authorList>
            <person name="Chiriac C."/>
            <person name="Salcher M."/>
            <person name="Ghai R."/>
            <person name="Kavagutti S V."/>
        </authorList>
    </citation>
    <scope>NUCLEOTIDE SEQUENCE</scope>
</reference>
<dbReference type="AlphaFoldDB" id="A0A6J7D9B5"/>